<dbReference type="Proteomes" id="UP001174997">
    <property type="component" value="Unassembled WGS sequence"/>
</dbReference>
<accession>A0AA40D8F2</accession>
<sequence>MNLSLVVPFSRCLTILSDGQRMILHGRLSCSCRGYASRCLSDACSCTSVISQNQSPRVVDEAGCHVPATSDMTVVSTLSNQASLVNGPQHRWRITSGKPCLHRHLEARLSRTFDLPTYPRSWQHLELIIRQVPVFTTRRHLTRSHDQLSPTALSLFRPHLSFSCTSRRYRQRQKHDVQARRWLISWAFREALRSLYFSLRAFPMWISADVDLPGR</sequence>
<proteinExistence type="predicted"/>
<gene>
    <name evidence="1" type="ORF">QBC41DRAFT_12267</name>
</gene>
<organism evidence="1 2">
    <name type="scientific">Cercophora samala</name>
    <dbReference type="NCBI Taxonomy" id="330535"/>
    <lineage>
        <taxon>Eukaryota</taxon>
        <taxon>Fungi</taxon>
        <taxon>Dikarya</taxon>
        <taxon>Ascomycota</taxon>
        <taxon>Pezizomycotina</taxon>
        <taxon>Sordariomycetes</taxon>
        <taxon>Sordariomycetidae</taxon>
        <taxon>Sordariales</taxon>
        <taxon>Lasiosphaeriaceae</taxon>
        <taxon>Cercophora</taxon>
    </lineage>
</organism>
<keyword evidence="2" id="KW-1185">Reference proteome</keyword>
<dbReference type="EMBL" id="JAULSY010000107">
    <property type="protein sequence ID" value="KAK0665586.1"/>
    <property type="molecule type" value="Genomic_DNA"/>
</dbReference>
<protein>
    <submittedName>
        <fullName evidence="1">Uncharacterized protein</fullName>
    </submittedName>
</protein>
<name>A0AA40D8F2_9PEZI</name>
<dbReference type="AlphaFoldDB" id="A0AA40D8F2"/>
<reference evidence="1" key="1">
    <citation type="submission" date="2023-06" db="EMBL/GenBank/DDBJ databases">
        <title>Genome-scale phylogeny and comparative genomics of the fungal order Sordariales.</title>
        <authorList>
            <consortium name="Lawrence Berkeley National Laboratory"/>
            <person name="Hensen N."/>
            <person name="Bonometti L."/>
            <person name="Westerberg I."/>
            <person name="Brannstrom I.O."/>
            <person name="Guillou S."/>
            <person name="Cros-Aarteil S."/>
            <person name="Calhoun S."/>
            <person name="Haridas S."/>
            <person name="Kuo A."/>
            <person name="Mondo S."/>
            <person name="Pangilinan J."/>
            <person name="Riley R."/>
            <person name="Labutti K."/>
            <person name="Andreopoulos B."/>
            <person name="Lipzen A."/>
            <person name="Chen C."/>
            <person name="Yanf M."/>
            <person name="Daum C."/>
            <person name="Ng V."/>
            <person name="Clum A."/>
            <person name="Steindorff A."/>
            <person name="Ohm R."/>
            <person name="Martin F."/>
            <person name="Silar P."/>
            <person name="Natvig D."/>
            <person name="Lalanne C."/>
            <person name="Gautier V."/>
            <person name="Ament-Velasquez S.L."/>
            <person name="Kruys A."/>
            <person name="Hutchinson M.I."/>
            <person name="Powell A.J."/>
            <person name="Barry K."/>
            <person name="Miller A.N."/>
            <person name="Grigoriev I.V."/>
            <person name="Debuchy R."/>
            <person name="Gladieux P."/>
            <person name="Thoren M.H."/>
            <person name="Johannesson H."/>
        </authorList>
    </citation>
    <scope>NUCLEOTIDE SEQUENCE</scope>
    <source>
        <strain evidence="1">CBS 307.81</strain>
    </source>
</reference>
<comment type="caution">
    <text evidence="1">The sequence shown here is derived from an EMBL/GenBank/DDBJ whole genome shotgun (WGS) entry which is preliminary data.</text>
</comment>
<evidence type="ECO:0000313" key="1">
    <source>
        <dbReference type="EMBL" id="KAK0665586.1"/>
    </source>
</evidence>
<evidence type="ECO:0000313" key="2">
    <source>
        <dbReference type="Proteomes" id="UP001174997"/>
    </source>
</evidence>